<keyword evidence="3" id="KW-1185">Reference proteome</keyword>
<dbReference type="Pfam" id="PF00561">
    <property type="entry name" value="Abhydrolase_1"/>
    <property type="match status" value="1"/>
</dbReference>
<dbReference type="EMBL" id="SODF01000002">
    <property type="protein sequence ID" value="TDW17780.1"/>
    <property type="molecule type" value="Genomic_DNA"/>
</dbReference>
<proteinExistence type="predicted"/>
<dbReference type="PANTHER" id="PTHR43433">
    <property type="entry name" value="HYDROLASE, ALPHA/BETA FOLD FAMILY PROTEIN"/>
    <property type="match status" value="1"/>
</dbReference>
<dbReference type="PANTHER" id="PTHR43433:SF5">
    <property type="entry name" value="AB HYDROLASE-1 DOMAIN-CONTAINING PROTEIN"/>
    <property type="match status" value="1"/>
</dbReference>
<feature type="domain" description="AB hydrolase-1" evidence="1">
    <location>
        <begin position="20"/>
        <end position="129"/>
    </location>
</feature>
<dbReference type="SUPFAM" id="SSF53474">
    <property type="entry name" value="alpha/beta-Hydrolases"/>
    <property type="match status" value="1"/>
</dbReference>
<evidence type="ECO:0000313" key="2">
    <source>
        <dbReference type="EMBL" id="TDW17780.1"/>
    </source>
</evidence>
<dbReference type="RefSeq" id="WP_134120853.1">
    <property type="nucleotide sequence ID" value="NZ_SODF01000002.1"/>
</dbReference>
<gene>
    <name evidence="2" type="ORF">EV650_4356</name>
</gene>
<protein>
    <submittedName>
        <fullName evidence="2">Pimeloyl-ACP methyl ester carboxylesterase</fullName>
    </submittedName>
</protein>
<dbReference type="InterPro" id="IPR000073">
    <property type="entry name" value="AB_hydrolase_1"/>
</dbReference>
<name>A0A4R7ZQY7_9ACTN</name>
<dbReference type="OrthoDB" id="3210164at2"/>
<organism evidence="2 3">
    <name type="scientific">Kribbella kalugense</name>
    <dbReference type="NCBI Taxonomy" id="2512221"/>
    <lineage>
        <taxon>Bacteria</taxon>
        <taxon>Bacillati</taxon>
        <taxon>Actinomycetota</taxon>
        <taxon>Actinomycetes</taxon>
        <taxon>Propionibacteriales</taxon>
        <taxon>Kribbellaceae</taxon>
        <taxon>Kribbella</taxon>
    </lineage>
</organism>
<reference evidence="2 3" key="1">
    <citation type="submission" date="2019-03" db="EMBL/GenBank/DDBJ databases">
        <title>Genomic Encyclopedia of Type Strains, Phase III (KMG-III): the genomes of soil and plant-associated and newly described type strains.</title>
        <authorList>
            <person name="Whitman W."/>
        </authorList>
    </citation>
    <scope>NUCLEOTIDE SEQUENCE [LARGE SCALE GENOMIC DNA]</scope>
    <source>
        <strain evidence="2 3">VKM Ac-2570</strain>
    </source>
</reference>
<dbReference type="GO" id="GO:0046503">
    <property type="term" value="P:glycerolipid catabolic process"/>
    <property type="evidence" value="ECO:0007669"/>
    <property type="project" value="TreeGrafter"/>
</dbReference>
<comment type="caution">
    <text evidence="2">The sequence shown here is derived from an EMBL/GenBank/DDBJ whole genome shotgun (WGS) entry which is preliminary data.</text>
</comment>
<dbReference type="AlphaFoldDB" id="A0A4R7ZQY7"/>
<accession>A0A4R7ZQY7</accession>
<evidence type="ECO:0000313" key="3">
    <source>
        <dbReference type="Proteomes" id="UP000295447"/>
    </source>
</evidence>
<dbReference type="Gene3D" id="3.40.50.1820">
    <property type="entry name" value="alpha/beta hydrolase"/>
    <property type="match status" value="1"/>
</dbReference>
<dbReference type="Proteomes" id="UP000295447">
    <property type="component" value="Unassembled WGS sequence"/>
</dbReference>
<sequence length="280" mass="30267">MTTLAVPGAELHYETAGTGPVLLLIPGGNGDATPYAGLTRLLSDAYTVVAYNRRGFSLSPVDGPVDADTRLDADADDAAALIDHFGSGPAQVFGSSSGAIVGLHLLTRSPERVSNLICHEPPLANLLPDGAEWLAFLDGVYDVWRKQGAQEAMRRFAERILGVTADGTADHRSDRLAAVPEEQRAELIRRIGANLDFWFEYELKTYPRYDVDLPALTKVADRLVLAGGADSRELFPYRPNVVLAEQLGLSVVDFPGDHIGYGARAPEFAVQLRELLANRS</sequence>
<dbReference type="GO" id="GO:0004806">
    <property type="term" value="F:triacylglycerol lipase activity"/>
    <property type="evidence" value="ECO:0007669"/>
    <property type="project" value="TreeGrafter"/>
</dbReference>
<evidence type="ECO:0000259" key="1">
    <source>
        <dbReference type="Pfam" id="PF00561"/>
    </source>
</evidence>
<dbReference type="InterPro" id="IPR029058">
    <property type="entry name" value="AB_hydrolase_fold"/>
</dbReference>
<dbReference type="InterPro" id="IPR050471">
    <property type="entry name" value="AB_hydrolase"/>
</dbReference>